<evidence type="ECO:0000313" key="2">
    <source>
        <dbReference type="EMBL" id="PVY38679.1"/>
    </source>
</evidence>
<dbReference type="RefSeq" id="WP_116544746.1">
    <property type="nucleotide sequence ID" value="NZ_QEKI01000015.1"/>
</dbReference>
<dbReference type="InterPro" id="IPR011990">
    <property type="entry name" value="TPR-like_helical_dom_sf"/>
</dbReference>
<evidence type="ECO:0000259" key="1">
    <source>
        <dbReference type="Pfam" id="PF13524"/>
    </source>
</evidence>
<proteinExistence type="predicted"/>
<dbReference type="Proteomes" id="UP000245466">
    <property type="component" value="Unassembled WGS sequence"/>
</dbReference>
<dbReference type="Pfam" id="PF13524">
    <property type="entry name" value="Glyco_trans_1_2"/>
    <property type="match status" value="1"/>
</dbReference>
<keyword evidence="2" id="KW-0808">Transferase</keyword>
<keyword evidence="3" id="KW-1185">Reference proteome</keyword>
<sequence>MIAKPKLIYFQWDHSCLPKFIQLHMQLHVKCLSEFFEVVLINKDCNFKKVCDLYEPDLVLFESGFRSKLSRKLLVKETSSYTEIPRLGLHNGDSWCDCRVGFISDMEHWGIETFFTICTTTAEHTPSIADNLFVWPNFIDSHIFKDYGVEKNTPILYTGTINPLYPWRQKIHDITVNRFPSVVHQHTGYNRQSALMIYGEKYARSINTSWFVPACGSVAKEVVRKHFEIPGAKSCLLTEKSSSLEAAGFVDMQNCVFVDETDVLDKLNYLFSNTDVLKRITAAGYELVHSNHTFKQRNQILQWYHLAKNLKSDEKIKQNNPFGNLSLVKTSSNTNRKYTTGNGVHLKLIYEGDRYLAKKNYNEAEAKYLECLKYIFWMCEPKLKLAICFLNKGEELEALKWLIALNKQNLGTYSRAFSPDPIEWAYLIKAFLCNGKVDEALIRSKQFHTISHPELNRTRLILNYLTKTKINKSDTNNYKNVKHNNSIHQLPHLDITNWLKDFHSIFIACHQLDLAEKIYELIRMDIVDEEELSRIIVYPKSGLKIAILNIRVTVIQKLNSFSNRYYYKHLYWYFLYKLPYKYFLQQYSNLINVKKQIIHLLKPSK</sequence>
<reference evidence="2 3" key="1">
    <citation type="submission" date="2018-04" db="EMBL/GenBank/DDBJ databases">
        <title>Genomic Encyclopedia of Type Strains, Phase IV (KMG-IV): sequencing the most valuable type-strain genomes for metagenomic binning, comparative biology and taxonomic classification.</title>
        <authorList>
            <person name="Goeker M."/>
        </authorList>
    </citation>
    <scope>NUCLEOTIDE SEQUENCE [LARGE SCALE GENOMIC DNA]</scope>
    <source>
        <strain evidence="2 3">DSM 100231</strain>
    </source>
</reference>
<organism evidence="2 3">
    <name type="scientific">Pontibacter virosus</name>
    <dbReference type="NCBI Taxonomy" id="1765052"/>
    <lineage>
        <taxon>Bacteria</taxon>
        <taxon>Pseudomonadati</taxon>
        <taxon>Bacteroidota</taxon>
        <taxon>Cytophagia</taxon>
        <taxon>Cytophagales</taxon>
        <taxon>Hymenobacteraceae</taxon>
        <taxon>Pontibacter</taxon>
    </lineage>
</organism>
<name>A0A2U1AQH5_9BACT</name>
<dbReference type="GO" id="GO:0016740">
    <property type="term" value="F:transferase activity"/>
    <property type="evidence" value="ECO:0007669"/>
    <property type="project" value="UniProtKB-KW"/>
</dbReference>
<protein>
    <submittedName>
        <fullName evidence="2">Glycosyl transferase family 1</fullName>
    </submittedName>
</protein>
<gene>
    <name evidence="2" type="ORF">C8E01_11516</name>
</gene>
<accession>A0A2U1AQH5</accession>
<comment type="caution">
    <text evidence="2">The sequence shown here is derived from an EMBL/GenBank/DDBJ whole genome shotgun (WGS) entry which is preliminary data.</text>
</comment>
<dbReference type="EMBL" id="QEKI01000015">
    <property type="protein sequence ID" value="PVY38679.1"/>
    <property type="molecule type" value="Genomic_DNA"/>
</dbReference>
<feature type="domain" description="Spore protein YkvP/CgeB glycosyl transferase-like" evidence="1">
    <location>
        <begin position="196"/>
        <end position="299"/>
    </location>
</feature>
<dbReference type="SUPFAM" id="SSF48452">
    <property type="entry name" value="TPR-like"/>
    <property type="match status" value="1"/>
</dbReference>
<dbReference type="OrthoDB" id="5121913at2"/>
<dbReference type="AlphaFoldDB" id="A0A2U1AQH5"/>
<dbReference type="InterPro" id="IPR055259">
    <property type="entry name" value="YkvP/CgeB_Glyco_trans-like"/>
</dbReference>
<evidence type="ECO:0000313" key="3">
    <source>
        <dbReference type="Proteomes" id="UP000245466"/>
    </source>
</evidence>